<sequence>MRKFILSIVLISLHFDFAISGAFKDLGNGARAVSFGLAYVAVADNPYGMFYNPAGIGQIRKFSFASTYSRLYPFVQDENLYYVTLAGVLPIFSIFDFGVGVSYFKTGMWSENQLIFSVAREFKYIKGLSIGGNFKLLRWSAVAPVGESAYSYFGFTFDAGAIFVWNDFVNGSDLRFGLTARNITQPSIALNKSSDAKLPLEIAGGIVYESRTYNYQIGLGVLKSNYDLKIDAGFEIKAFSSEFLKSDFEFVIRASGGAIVDGGKQASLNPGFGIKYWKFRIDYVYVHQFEIPDAGGSHKFSFEFNL</sequence>
<protein>
    <recommendedName>
        <fullName evidence="3">PorV/PorQ family protein</fullName>
    </recommendedName>
</protein>
<gene>
    <name evidence="1" type="ORF">JGI25_00046</name>
</gene>
<dbReference type="Proteomes" id="UP000243105">
    <property type="component" value="Unassembled WGS sequence"/>
</dbReference>
<organism evidence="1 2">
    <name type="scientific">Kryptobacter tengchongensis</name>
    <dbReference type="NCBI Taxonomy" id="1643429"/>
    <lineage>
        <taxon>Bacteria</taxon>
        <taxon>Pseudomonadati</taxon>
        <taxon>Candidatus Kryptoniota</taxon>
        <taxon>Candidatus Kryptobacter</taxon>
    </lineage>
</organism>
<evidence type="ECO:0008006" key="3">
    <source>
        <dbReference type="Google" id="ProtNLM"/>
    </source>
</evidence>
<proteinExistence type="predicted"/>
<comment type="caution">
    <text evidence="1">The sequence shown here is derived from an EMBL/GenBank/DDBJ whole genome shotgun (WGS) entry which is preliminary data.</text>
</comment>
<accession>A0A916LHT9</accession>
<evidence type="ECO:0000313" key="1">
    <source>
        <dbReference type="EMBL" id="CUS96094.1"/>
    </source>
</evidence>
<reference evidence="1 2" key="1">
    <citation type="submission" date="2015-11" db="EMBL/GenBank/DDBJ databases">
        <authorList>
            <person name="Varghese N."/>
        </authorList>
    </citation>
    <scope>NUCLEOTIDE SEQUENCE [LARGE SCALE GENOMIC DNA]</scope>
    <source>
        <strain evidence="1 2">JGI-25</strain>
    </source>
</reference>
<evidence type="ECO:0000313" key="2">
    <source>
        <dbReference type="Proteomes" id="UP000243105"/>
    </source>
</evidence>
<name>A0A916LHT9_KRYT1</name>
<dbReference type="RefSeq" id="WP_072263441.1">
    <property type="nucleotide sequence ID" value="NZ_CZVV01000002.1"/>
</dbReference>
<dbReference type="EMBL" id="CZVV01000002">
    <property type="protein sequence ID" value="CUS96094.1"/>
    <property type="molecule type" value="Genomic_DNA"/>
</dbReference>
<dbReference type="AlphaFoldDB" id="A0A916LHT9"/>
<dbReference type="Gene3D" id="2.40.160.60">
    <property type="entry name" value="Outer membrane protein transport protein (OMPP1/FadL/TodX)"/>
    <property type="match status" value="1"/>
</dbReference>